<sequence length="61" mass="6661">MFLLSIVATIFPPLGFITDLLGINVGGIPGEGNPVAFLTVCVFLVILIIGEILIFKFKRWI</sequence>
<organism evidence="6 7">
    <name type="scientific">Propionigenium maris DSM 9537</name>
    <dbReference type="NCBI Taxonomy" id="1123000"/>
    <lineage>
        <taxon>Bacteria</taxon>
        <taxon>Fusobacteriati</taxon>
        <taxon>Fusobacteriota</taxon>
        <taxon>Fusobacteriia</taxon>
        <taxon>Fusobacteriales</taxon>
        <taxon>Fusobacteriaceae</taxon>
        <taxon>Propionigenium</taxon>
    </lineage>
</organism>
<comment type="subcellular location">
    <subcellularLocation>
        <location evidence="1">Membrane</location>
        <topology evidence="1">Multi-pass membrane protein</topology>
    </subcellularLocation>
</comment>
<dbReference type="SUPFAM" id="SSF144083">
    <property type="entry name" value="Magnesium transport protein CorA, transmembrane region"/>
    <property type="match status" value="1"/>
</dbReference>
<dbReference type="InterPro" id="IPR002523">
    <property type="entry name" value="MgTranspt_CorA/ZnTranspt_ZntB"/>
</dbReference>
<keyword evidence="3 5" id="KW-1133">Transmembrane helix</keyword>
<dbReference type="EMBL" id="BSDY01000001">
    <property type="protein sequence ID" value="GLI54688.1"/>
    <property type="molecule type" value="Genomic_DNA"/>
</dbReference>
<evidence type="ECO:0000313" key="7">
    <source>
        <dbReference type="Proteomes" id="UP001144471"/>
    </source>
</evidence>
<keyword evidence="7" id="KW-1185">Reference proteome</keyword>
<gene>
    <name evidence="6" type="ORF">PM10SUCC1_02030</name>
</gene>
<evidence type="ECO:0000256" key="4">
    <source>
        <dbReference type="ARBA" id="ARBA00023136"/>
    </source>
</evidence>
<protein>
    <recommendedName>
        <fullName evidence="8">Zinc transporter</fullName>
    </recommendedName>
</protein>
<evidence type="ECO:0000313" key="6">
    <source>
        <dbReference type="EMBL" id="GLI54688.1"/>
    </source>
</evidence>
<evidence type="ECO:0000256" key="5">
    <source>
        <dbReference type="SAM" id="Phobius"/>
    </source>
</evidence>
<accession>A0A9W6GID3</accession>
<evidence type="ECO:0000256" key="1">
    <source>
        <dbReference type="ARBA" id="ARBA00004141"/>
    </source>
</evidence>
<evidence type="ECO:0008006" key="8">
    <source>
        <dbReference type="Google" id="ProtNLM"/>
    </source>
</evidence>
<proteinExistence type="predicted"/>
<dbReference type="AlphaFoldDB" id="A0A9W6GID3"/>
<dbReference type="Pfam" id="PF01544">
    <property type="entry name" value="CorA"/>
    <property type="match status" value="1"/>
</dbReference>
<reference evidence="6" key="1">
    <citation type="submission" date="2022-12" db="EMBL/GenBank/DDBJ databases">
        <title>Reference genome sequencing for broad-spectrum identification of bacterial and archaeal isolates by mass spectrometry.</title>
        <authorList>
            <person name="Sekiguchi Y."/>
            <person name="Tourlousse D.M."/>
        </authorList>
    </citation>
    <scope>NUCLEOTIDE SEQUENCE</scope>
    <source>
        <strain evidence="6">10succ1</strain>
    </source>
</reference>
<dbReference type="GO" id="GO:0046873">
    <property type="term" value="F:metal ion transmembrane transporter activity"/>
    <property type="evidence" value="ECO:0007669"/>
    <property type="project" value="InterPro"/>
</dbReference>
<dbReference type="Gene3D" id="1.20.58.340">
    <property type="entry name" value="Magnesium transport protein CorA, transmembrane region"/>
    <property type="match status" value="1"/>
</dbReference>
<feature type="transmembrane region" description="Helical" evidence="5">
    <location>
        <begin position="32"/>
        <end position="55"/>
    </location>
</feature>
<evidence type="ECO:0000256" key="2">
    <source>
        <dbReference type="ARBA" id="ARBA00022692"/>
    </source>
</evidence>
<keyword evidence="4 5" id="KW-0472">Membrane</keyword>
<evidence type="ECO:0000256" key="3">
    <source>
        <dbReference type="ARBA" id="ARBA00022989"/>
    </source>
</evidence>
<name>A0A9W6GID3_9FUSO</name>
<dbReference type="GO" id="GO:0016020">
    <property type="term" value="C:membrane"/>
    <property type="evidence" value="ECO:0007669"/>
    <property type="project" value="UniProtKB-SubCell"/>
</dbReference>
<comment type="caution">
    <text evidence="6">The sequence shown here is derived from an EMBL/GenBank/DDBJ whole genome shotgun (WGS) entry which is preliminary data.</text>
</comment>
<dbReference type="Proteomes" id="UP001144471">
    <property type="component" value="Unassembled WGS sequence"/>
</dbReference>
<keyword evidence="2 5" id="KW-0812">Transmembrane</keyword>
<dbReference type="InterPro" id="IPR045863">
    <property type="entry name" value="CorA_TM1_TM2"/>
</dbReference>